<protein>
    <submittedName>
        <fullName evidence="1">SOS response-associated peptidase</fullName>
    </submittedName>
</protein>
<evidence type="ECO:0000313" key="1">
    <source>
        <dbReference type="EMBL" id="RZF55863.1"/>
    </source>
</evidence>
<dbReference type="Pfam" id="PF02586">
    <property type="entry name" value="SRAP"/>
    <property type="match status" value="1"/>
</dbReference>
<dbReference type="GO" id="GO:0106300">
    <property type="term" value="P:protein-DNA covalent cross-linking repair"/>
    <property type="evidence" value="ECO:0007669"/>
    <property type="project" value="InterPro"/>
</dbReference>
<dbReference type="InterPro" id="IPR036590">
    <property type="entry name" value="SRAP-like"/>
</dbReference>
<dbReference type="AlphaFoldDB" id="A0A4Q6XIW9"/>
<dbReference type="EMBL" id="SGIM01000002">
    <property type="protein sequence ID" value="RZF55863.1"/>
    <property type="molecule type" value="Genomic_DNA"/>
</dbReference>
<keyword evidence="2" id="KW-1185">Reference proteome</keyword>
<organism evidence="1 2">
    <name type="scientific">Acinetobacter halotolerans</name>
    <dbReference type="NCBI Taxonomy" id="1752076"/>
    <lineage>
        <taxon>Bacteria</taxon>
        <taxon>Pseudomonadati</taxon>
        <taxon>Pseudomonadota</taxon>
        <taxon>Gammaproteobacteria</taxon>
        <taxon>Moraxellales</taxon>
        <taxon>Moraxellaceae</taxon>
        <taxon>Acinetobacter</taxon>
    </lineage>
</organism>
<accession>A0A4Q6XIW9</accession>
<dbReference type="RefSeq" id="WP_130161200.1">
    <property type="nucleotide sequence ID" value="NZ_SGIM01000002.1"/>
</dbReference>
<sequence>MSANYKPIRKDRVQFLNLDEPNFDYKSELYPANDTPILISSKGKIEWKLARFGLIPFKAEDFNEVKNIYNVDAEIVVKEVNLQHAWNKNQFALIPVEVIFEPKYIDDKAHSYGIYRQDNMPFTIAAIYEYATIGDKEILSMSILTINADTHPLMKQFRASEDEKRSFVVIPEGHRLDWLNCDHEQALEFIIEFSPDEFTAAPKSEMHKYRPDLY</sequence>
<dbReference type="SUPFAM" id="SSF143081">
    <property type="entry name" value="BB1717-like"/>
    <property type="match status" value="1"/>
</dbReference>
<comment type="caution">
    <text evidence="1">The sequence shown here is derived from an EMBL/GenBank/DDBJ whole genome shotgun (WGS) entry which is preliminary data.</text>
</comment>
<proteinExistence type="predicted"/>
<name>A0A4Q6XIW9_9GAMM</name>
<gene>
    <name evidence="1" type="ORF">EXE30_03390</name>
</gene>
<reference evidence="1 2" key="1">
    <citation type="submission" date="2019-02" db="EMBL/GenBank/DDBJ databases">
        <title>The draft genome of Acinetobacter halotolerans strain JCM 31009.</title>
        <authorList>
            <person name="Qin J."/>
            <person name="Feng Y."/>
            <person name="Nemec A."/>
            <person name="Zong Z."/>
        </authorList>
    </citation>
    <scope>NUCLEOTIDE SEQUENCE [LARGE SCALE GENOMIC DNA]</scope>
    <source>
        <strain evidence="1 2">JCM 31009</strain>
    </source>
</reference>
<dbReference type="Proteomes" id="UP000292110">
    <property type="component" value="Unassembled WGS sequence"/>
</dbReference>
<dbReference type="Gene3D" id="3.90.1680.10">
    <property type="entry name" value="SOS response associated peptidase-like"/>
    <property type="match status" value="1"/>
</dbReference>
<dbReference type="InterPro" id="IPR003738">
    <property type="entry name" value="SRAP"/>
</dbReference>
<dbReference type="GO" id="GO:0003697">
    <property type="term" value="F:single-stranded DNA binding"/>
    <property type="evidence" value="ECO:0007669"/>
    <property type="project" value="InterPro"/>
</dbReference>
<evidence type="ECO:0000313" key="2">
    <source>
        <dbReference type="Proteomes" id="UP000292110"/>
    </source>
</evidence>